<organism evidence="2">
    <name type="scientific">uncultured prokaryote</name>
    <dbReference type="NCBI Taxonomy" id="198431"/>
    <lineage>
        <taxon>unclassified sequences</taxon>
        <taxon>environmental samples</taxon>
    </lineage>
</organism>
<evidence type="ECO:0000256" key="1">
    <source>
        <dbReference type="SAM" id="Phobius"/>
    </source>
</evidence>
<keyword evidence="1" id="KW-0472">Membrane</keyword>
<geneLocation type="plasmid" evidence="2">
    <name>pRGRH0402</name>
</geneLocation>
<keyword evidence="1" id="KW-1133">Transmembrane helix</keyword>
<dbReference type="EMBL" id="LN853048">
    <property type="protein sequence ID" value="CRY94903.1"/>
    <property type="molecule type" value="Genomic_DNA"/>
</dbReference>
<name>A0A0H5PZ98_9ZZZZ</name>
<reference evidence="2" key="2">
    <citation type="submission" date="2015-07" db="EMBL/GenBank/DDBJ databases">
        <title>Plasmids, circular viruses and viroids from rat gut.</title>
        <authorList>
            <person name="Jorgensen T.J."/>
            <person name="Hansen M.A."/>
            <person name="Xu Z."/>
            <person name="Tabak M.A."/>
            <person name="Sorensen S.J."/>
            <person name="Hansen L.H."/>
        </authorList>
    </citation>
    <scope>NUCLEOTIDE SEQUENCE</scope>
    <source>
        <plasmid evidence="2">pRGRH0402</plasmid>
    </source>
</reference>
<feature type="transmembrane region" description="Helical" evidence="1">
    <location>
        <begin position="70"/>
        <end position="90"/>
    </location>
</feature>
<proteinExistence type="predicted"/>
<sequence length="141" mass="16088">MNINEIIKKSTTDIAESVTSATLKNLKIGEQNFLAAEKKFLEVLKSGKEEVAKAVTKQRLAIFKTVSNRLAFILIGVFASFIGIFGYNFFKIQNGFFKELAETKKLESIRKEAVDEYKQELMNPDGKELAEIAQKWKKKYK</sequence>
<keyword evidence="1" id="KW-0812">Transmembrane</keyword>
<dbReference type="AlphaFoldDB" id="A0A0H5PZ98"/>
<accession>A0A0H5PZ98</accession>
<protein>
    <submittedName>
        <fullName evidence="2">Uncharacterized protein</fullName>
    </submittedName>
</protein>
<reference evidence="2" key="1">
    <citation type="submission" date="2015-06" db="EMBL/GenBank/DDBJ databases">
        <authorList>
            <person name="Joergensen T."/>
        </authorList>
    </citation>
    <scope>NUCLEOTIDE SEQUENCE</scope>
    <source>
        <plasmid evidence="2">pRGRH0402</plasmid>
    </source>
</reference>
<keyword evidence="2" id="KW-0614">Plasmid</keyword>
<evidence type="ECO:0000313" key="2">
    <source>
        <dbReference type="EMBL" id="CRY94903.1"/>
    </source>
</evidence>